<comment type="caution">
    <text evidence="2">The sequence shown here is derived from an EMBL/GenBank/DDBJ whole genome shotgun (WGS) entry which is preliminary data.</text>
</comment>
<dbReference type="EMBL" id="JAGGKG010000016">
    <property type="protein sequence ID" value="MBP1906520.1"/>
    <property type="molecule type" value="Genomic_DNA"/>
</dbReference>
<gene>
    <name evidence="2" type="ORF">J2Z32_003182</name>
</gene>
<feature type="domain" description="Apiosidase-like catalytic" evidence="1">
    <location>
        <begin position="8"/>
        <end position="338"/>
    </location>
</feature>
<protein>
    <recommendedName>
        <fullName evidence="1">Apiosidase-like catalytic domain-containing protein</fullName>
    </recommendedName>
</protein>
<dbReference type="PANTHER" id="PTHR37836:SF3">
    <property type="entry name" value="ENDOGLUCANASE"/>
    <property type="match status" value="1"/>
</dbReference>
<organism evidence="2 3">
    <name type="scientific">Paenibacillus turicensis</name>
    <dbReference type="NCBI Taxonomy" id="160487"/>
    <lineage>
        <taxon>Bacteria</taxon>
        <taxon>Bacillati</taxon>
        <taxon>Bacillota</taxon>
        <taxon>Bacilli</taxon>
        <taxon>Bacillales</taxon>
        <taxon>Paenibacillaceae</taxon>
        <taxon>Paenibacillus</taxon>
    </lineage>
</organism>
<evidence type="ECO:0000259" key="1">
    <source>
        <dbReference type="Pfam" id="PF13204"/>
    </source>
</evidence>
<dbReference type="Proteomes" id="UP001519272">
    <property type="component" value="Unassembled WGS sequence"/>
</dbReference>
<dbReference type="PANTHER" id="PTHR37836">
    <property type="entry name" value="LMO1036 PROTEIN"/>
    <property type="match status" value="1"/>
</dbReference>
<name>A0ABS4FVH4_9BACL</name>
<evidence type="ECO:0000313" key="2">
    <source>
        <dbReference type="EMBL" id="MBP1906520.1"/>
    </source>
</evidence>
<accession>A0ABS4FVH4</accession>
<evidence type="ECO:0000313" key="3">
    <source>
        <dbReference type="Proteomes" id="UP001519272"/>
    </source>
</evidence>
<reference evidence="2 3" key="1">
    <citation type="submission" date="2021-03" db="EMBL/GenBank/DDBJ databases">
        <title>Genomic Encyclopedia of Type Strains, Phase IV (KMG-IV): sequencing the most valuable type-strain genomes for metagenomic binning, comparative biology and taxonomic classification.</title>
        <authorList>
            <person name="Goeker M."/>
        </authorList>
    </citation>
    <scope>NUCLEOTIDE SEQUENCE [LARGE SCALE GENOMIC DNA]</scope>
    <source>
        <strain evidence="2 3">DSM 14349</strain>
    </source>
</reference>
<proteinExistence type="predicted"/>
<dbReference type="InterPro" id="IPR017853">
    <property type="entry name" value="GH"/>
</dbReference>
<keyword evidence="3" id="KW-1185">Reference proteome</keyword>
<dbReference type="Gene3D" id="3.20.20.80">
    <property type="entry name" value="Glycosidases"/>
    <property type="match status" value="1"/>
</dbReference>
<dbReference type="SUPFAM" id="SSF51445">
    <property type="entry name" value="(Trans)glycosidases"/>
    <property type="match status" value="1"/>
</dbReference>
<dbReference type="Pfam" id="PF13204">
    <property type="entry name" value="Apiosidase"/>
    <property type="match status" value="1"/>
</dbReference>
<dbReference type="InterPro" id="IPR025277">
    <property type="entry name" value="Apiosidase-like_cat_dom"/>
</dbReference>
<sequence>MMIKLSISDNKKYFVNEGKPFFYLADTIWSAFTNITLEEWSYYLDYRKSQGFNVLQMNLLRQWDASGCTLNYEPFQLCEDGTYDFYSLNEDYFSRAEQMVQMAVDKGFVPALVLLWCNYIPDTWASKIRDDKKMPLDAVEPYVNVVADRFSKFYPIYIVSGDTDFPSQRATEYCETALHVIKERSPECLTTLHIQGRLAELPESFIHDSNLDFYMYQSGHNIQFQSTAYTLAKHFSNQPVTRPVLNSEPCYEMMGYSRQLYGRFSRSDVRKVAWQSVLSGAAAGITYGAHGIWSWHKKGERFGVTGEGFDSPYDWQTALKFEGAWDYGFMKWIFQMYQLAGLKPWDIVLKNTEEIAVATTDDLSKVVVYVPVNTVLKLDADLSHYRFTLIELEQRKIAEVTATVKDNITIIGMHDFTCDVLLIGQKIDEVI</sequence>